<protein>
    <recommendedName>
        <fullName evidence="2">Roadblock/LAMTOR2 domain-containing protein</fullName>
    </recommendedName>
</protein>
<reference evidence="1" key="1">
    <citation type="journal article" date="2014" name="Genome Biol. Evol.">
        <title>Pangenome evidence for extensive interdomain horizontal transfer affecting lineage core and shell genes in uncultured planktonic thaumarchaeota and euryarchaeota.</title>
        <authorList>
            <person name="Deschamps P."/>
            <person name="Zivanovic Y."/>
            <person name="Moreira D."/>
            <person name="Rodriguez-Valera F."/>
            <person name="Lopez-Garcia P."/>
        </authorList>
    </citation>
    <scope>NUCLEOTIDE SEQUENCE</scope>
</reference>
<dbReference type="AlphaFoldDB" id="A0A075HET3"/>
<dbReference type="InterPro" id="IPR046600">
    <property type="entry name" value="DUF6659"/>
</dbReference>
<dbReference type="EMBL" id="KF901017">
    <property type="protein sequence ID" value="AIF15016.1"/>
    <property type="molecule type" value="Genomic_DNA"/>
</dbReference>
<proteinExistence type="predicted"/>
<dbReference type="Pfam" id="PF20364">
    <property type="entry name" value="DUF6659"/>
    <property type="match status" value="1"/>
</dbReference>
<accession>A0A075HET3</accession>
<evidence type="ECO:0008006" key="2">
    <source>
        <dbReference type="Google" id="ProtNLM"/>
    </source>
</evidence>
<organism evidence="1">
    <name type="scientific">uncultured marine thaumarchaeote KM3_69_B11</name>
    <dbReference type="NCBI Taxonomy" id="1456244"/>
    <lineage>
        <taxon>Archaea</taxon>
        <taxon>Nitrososphaerota</taxon>
        <taxon>environmental samples</taxon>
    </lineage>
</organism>
<name>A0A075HET3_9ARCH</name>
<evidence type="ECO:0000313" key="1">
    <source>
        <dbReference type="EMBL" id="AIF15016.1"/>
    </source>
</evidence>
<sequence>MDKNQKFNQVISNIFRVNSKIRYVSIIDLDGRIIASEMKSDLQSLLKKTNEEKFCEHVAIRRRMRHEFDKKLGKVNFIHVERENITQLVLYSKSYSFFITIEPEITSNSKSKIVTKAKKIVSTLK</sequence>